<feature type="transmembrane region" description="Helical" evidence="1">
    <location>
        <begin position="146"/>
        <end position="169"/>
    </location>
</feature>
<evidence type="ECO:0000313" key="2">
    <source>
        <dbReference type="EMBL" id="QHT30277.1"/>
    </source>
</evidence>
<proteinExistence type="predicted"/>
<keyword evidence="1" id="KW-0472">Membrane</keyword>
<organism evidence="2">
    <name type="scientific">viral metagenome</name>
    <dbReference type="NCBI Taxonomy" id="1070528"/>
    <lineage>
        <taxon>unclassified sequences</taxon>
        <taxon>metagenomes</taxon>
        <taxon>organismal metagenomes</taxon>
    </lineage>
</organism>
<dbReference type="AlphaFoldDB" id="A0A6C0EMK8"/>
<protein>
    <submittedName>
        <fullName evidence="2">Uncharacterized protein</fullName>
    </submittedName>
</protein>
<evidence type="ECO:0000256" key="1">
    <source>
        <dbReference type="SAM" id="Phobius"/>
    </source>
</evidence>
<name>A0A6C0EMK8_9ZZZZ</name>
<accession>A0A6C0EMK8</accession>
<keyword evidence="1" id="KW-1133">Transmembrane helix</keyword>
<dbReference type="EMBL" id="MN738894">
    <property type="protein sequence ID" value="QHT30277.1"/>
    <property type="molecule type" value="Genomic_DNA"/>
</dbReference>
<sequence>MSQYSKTTKQQLNAYNRTFSTTLNSEYKNAFIQCRQSNVNCDTMKSQLVKVQDALSDVQNLAVSVKSVVDKKKTTVSTYENRLISQKQEFQDKLKDLNSINDTDNASKTLRKNKKTSMTYEYFTLAYYVLTIILVIFLLHKQYKFSALYFLAVFLVILLVIAGLAWWGIPYN</sequence>
<feature type="transmembrane region" description="Helical" evidence="1">
    <location>
        <begin position="120"/>
        <end position="140"/>
    </location>
</feature>
<dbReference type="SUPFAM" id="SSF82866">
    <property type="entry name" value="Multidrug efflux transporter AcrB transmembrane domain"/>
    <property type="match status" value="1"/>
</dbReference>
<reference evidence="2" key="1">
    <citation type="journal article" date="2020" name="Nature">
        <title>Giant virus diversity and host interactions through global metagenomics.</title>
        <authorList>
            <person name="Schulz F."/>
            <person name="Roux S."/>
            <person name="Paez-Espino D."/>
            <person name="Jungbluth S."/>
            <person name="Walsh D.A."/>
            <person name="Denef V.J."/>
            <person name="McMahon K.D."/>
            <person name="Konstantinidis K.T."/>
            <person name="Eloe-Fadrosh E.A."/>
            <person name="Kyrpides N.C."/>
            <person name="Woyke T."/>
        </authorList>
    </citation>
    <scope>NUCLEOTIDE SEQUENCE</scope>
    <source>
        <strain evidence="2">GVMAG-M-3300009149-34</strain>
    </source>
</reference>
<keyword evidence="1" id="KW-0812">Transmembrane</keyword>